<keyword evidence="7 15" id="KW-0812">Transmembrane</keyword>
<dbReference type="InterPro" id="IPR013767">
    <property type="entry name" value="PAS_fold"/>
</dbReference>
<evidence type="ECO:0000256" key="12">
    <source>
        <dbReference type="ARBA" id="ARBA00023012"/>
    </source>
</evidence>
<comment type="catalytic activity">
    <reaction evidence="1">
        <text>ATP + protein L-histidine = ADP + protein N-phospho-L-histidine.</text>
        <dbReference type="EC" id="2.7.13.3"/>
    </reaction>
</comment>
<dbReference type="InterPro" id="IPR005467">
    <property type="entry name" value="His_kinase_dom"/>
</dbReference>
<evidence type="ECO:0000313" key="17">
    <source>
        <dbReference type="EMBL" id="WTZ12190.1"/>
    </source>
</evidence>
<dbReference type="PROSITE" id="PS50109">
    <property type="entry name" value="HIS_KIN"/>
    <property type="match status" value="1"/>
</dbReference>
<accession>A0AAU3I753</accession>
<dbReference type="InterPro" id="IPR033463">
    <property type="entry name" value="sCache_3"/>
</dbReference>
<dbReference type="EMBL" id="CP109546">
    <property type="protein sequence ID" value="WTZ12190.1"/>
    <property type="molecule type" value="Genomic_DNA"/>
</dbReference>
<organism evidence="17">
    <name type="scientific">Streptomyces sp. NBC_01393</name>
    <dbReference type="NCBI Taxonomy" id="2903851"/>
    <lineage>
        <taxon>Bacteria</taxon>
        <taxon>Bacillati</taxon>
        <taxon>Actinomycetota</taxon>
        <taxon>Actinomycetes</taxon>
        <taxon>Kitasatosporales</taxon>
        <taxon>Streptomycetaceae</taxon>
        <taxon>Streptomyces</taxon>
    </lineage>
</organism>
<dbReference type="PRINTS" id="PR00344">
    <property type="entry name" value="BCTRLSENSOR"/>
</dbReference>
<feature type="domain" description="Histidine kinase" evidence="16">
    <location>
        <begin position="423"/>
        <end position="534"/>
    </location>
</feature>
<reference evidence="17" key="1">
    <citation type="submission" date="2022-10" db="EMBL/GenBank/DDBJ databases">
        <title>The complete genomes of actinobacterial strains from the NBC collection.</title>
        <authorList>
            <person name="Joergensen T.S."/>
            <person name="Alvarez Arevalo M."/>
            <person name="Sterndorff E.B."/>
            <person name="Faurdal D."/>
            <person name="Vuksanovic O."/>
            <person name="Mourched A.-S."/>
            <person name="Charusanti P."/>
            <person name="Shaw S."/>
            <person name="Blin K."/>
            <person name="Weber T."/>
        </authorList>
    </citation>
    <scope>NUCLEOTIDE SEQUENCE</scope>
    <source>
        <strain evidence="17">NBC_01393</strain>
    </source>
</reference>
<evidence type="ECO:0000256" key="8">
    <source>
        <dbReference type="ARBA" id="ARBA00022741"/>
    </source>
</evidence>
<feature type="transmembrane region" description="Helical" evidence="15">
    <location>
        <begin position="185"/>
        <end position="203"/>
    </location>
</feature>
<evidence type="ECO:0000256" key="4">
    <source>
        <dbReference type="ARBA" id="ARBA00022475"/>
    </source>
</evidence>
<keyword evidence="8" id="KW-0547">Nucleotide-binding</keyword>
<evidence type="ECO:0000256" key="1">
    <source>
        <dbReference type="ARBA" id="ARBA00000085"/>
    </source>
</evidence>
<evidence type="ECO:0000256" key="2">
    <source>
        <dbReference type="ARBA" id="ARBA00004651"/>
    </source>
</evidence>
<name>A0AAU3I753_9ACTN</name>
<dbReference type="Pfam" id="PF02518">
    <property type="entry name" value="HATPase_c"/>
    <property type="match status" value="1"/>
</dbReference>
<evidence type="ECO:0000256" key="10">
    <source>
        <dbReference type="ARBA" id="ARBA00022840"/>
    </source>
</evidence>
<keyword evidence="9 17" id="KW-0418">Kinase</keyword>
<dbReference type="PANTHER" id="PTHR43547:SF10">
    <property type="entry name" value="SENSOR HISTIDINE KINASE DCUS"/>
    <property type="match status" value="1"/>
</dbReference>
<feature type="transmembrane region" description="Helical" evidence="15">
    <location>
        <begin position="20"/>
        <end position="45"/>
    </location>
</feature>
<dbReference type="Pfam" id="PF17203">
    <property type="entry name" value="sCache_3_2"/>
    <property type="match status" value="1"/>
</dbReference>
<dbReference type="PANTHER" id="PTHR43547">
    <property type="entry name" value="TWO-COMPONENT HISTIDINE KINASE"/>
    <property type="match status" value="1"/>
</dbReference>
<proteinExistence type="predicted"/>
<evidence type="ECO:0000256" key="15">
    <source>
        <dbReference type="SAM" id="Phobius"/>
    </source>
</evidence>
<evidence type="ECO:0000256" key="5">
    <source>
        <dbReference type="ARBA" id="ARBA00022553"/>
    </source>
</evidence>
<dbReference type="AlphaFoldDB" id="A0AAU3I753"/>
<comment type="subcellular location">
    <subcellularLocation>
        <location evidence="2">Cell membrane</location>
        <topology evidence="2">Multi-pass membrane protein</topology>
    </subcellularLocation>
</comment>
<keyword evidence="11 15" id="KW-1133">Transmembrane helix</keyword>
<dbReference type="InterPro" id="IPR000014">
    <property type="entry name" value="PAS"/>
</dbReference>
<feature type="compositionally biased region" description="Polar residues" evidence="14">
    <location>
        <begin position="547"/>
        <end position="563"/>
    </location>
</feature>
<dbReference type="Pfam" id="PF00989">
    <property type="entry name" value="PAS"/>
    <property type="match status" value="1"/>
</dbReference>
<keyword evidence="10" id="KW-0067">ATP-binding</keyword>
<keyword evidence="6" id="KW-0808">Transferase</keyword>
<dbReference type="Gene3D" id="1.10.287.130">
    <property type="match status" value="1"/>
</dbReference>
<dbReference type="SUPFAM" id="SSF55785">
    <property type="entry name" value="PYP-like sensor domain (PAS domain)"/>
    <property type="match status" value="1"/>
</dbReference>
<keyword evidence="13 15" id="KW-0472">Membrane</keyword>
<evidence type="ECO:0000256" key="7">
    <source>
        <dbReference type="ARBA" id="ARBA00022692"/>
    </source>
</evidence>
<dbReference type="SUPFAM" id="SSF103190">
    <property type="entry name" value="Sensory domain-like"/>
    <property type="match status" value="1"/>
</dbReference>
<evidence type="ECO:0000256" key="13">
    <source>
        <dbReference type="ARBA" id="ARBA00023136"/>
    </source>
</evidence>
<evidence type="ECO:0000259" key="16">
    <source>
        <dbReference type="PROSITE" id="PS50109"/>
    </source>
</evidence>
<dbReference type="GO" id="GO:0005886">
    <property type="term" value="C:plasma membrane"/>
    <property type="evidence" value="ECO:0007669"/>
    <property type="project" value="UniProtKB-SubCell"/>
</dbReference>
<dbReference type="GO" id="GO:0006355">
    <property type="term" value="P:regulation of DNA-templated transcription"/>
    <property type="evidence" value="ECO:0007669"/>
    <property type="project" value="InterPro"/>
</dbReference>
<dbReference type="SUPFAM" id="SSF55890">
    <property type="entry name" value="Sporulation response regulatory protein Spo0B"/>
    <property type="match status" value="1"/>
</dbReference>
<keyword evidence="5" id="KW-0597">Phosphoprotein</keyword>
<dbReference type="CDD" id="cd16915">
    <property type="entry name" value="HATPase_DpiB-CitA-like"/>
    <property type="match status" value="1"/>
</dbReference>
<dbReference type="SUPFAM" id="SSF55874">
    <property type="entry name" value="ATPase domain of HSP90 chaperone/DNA topoisomerase II/histidine kinase"/>
    <property type="match status" value="1"/>
</dbReference>
<evidence type="ECO:0000256" key="11">
    <source>
        <dbReference type="ARBA" id="ARBA00022989"/>
    </source>
</evidence>
<dbReference type="InterPro" id="IPR016120">
    <property type="entry name" value="Sig_transdc_His_kin_SpoOB"/>
</dbReference>
<sequence length="573" mass="61078">MSPTPLARRLRLGLPRRVFAQVLLMQIAIAVGVAVLATGLFLAPLSAQLDDQAMRRALAIAQTTAAQPQIAVDLQRTAPSRTGPVQAEAERIREASGAEYVVVMDMRGIRWSHRSPAQIGKPVSTSPKQALAGRDVMEIDTGTLGRSARGKVPLRDAGDRIVGAVSVGIKYDSVRARLIDAIPGLFAYAGGAMAVGALAAYLISRRVQRQTRDLAFSDIAALLAEREAMLHGIREGVVALDRGGRVRLLNDEAQRLLGVGAEAIGQPLDDALGPGRTTDVLAGRVTGTDLLTVRGQRVLVANRMPTEDGGAVTTLRDRTELEQLGRELDSTHGLIDALRAQDHEHANRMHTLLGLLELEMYDDAVEFVGEVVGDHRVTSEQVTEKIHDPLLAALLVGKATVATERGVALWVSDRTLLPDRLVDPRGLVTVVGNLVDNALDAVAGTPHARVEVELRAEGRTAVLRIRDTGPGIPEERRELIFTDGWSTKQPPAHGKRGIGLSLVRRLAERQGGSAEVADADGGGAEFIVVLPEALTDQALAPKDAAESTGNIGNTWSAENTGTDRSAGYPYGES</sequence>
<dbReference type="InterPro" id="IPR035965">
    <property type="entry name" value="PAS-like_dom_sf"/>
</dbReference>
<dbReference type="Gene3D" id="3.30.450.20">
    <property type="entry name" value="PAS domain"/>
    <property type="match status" value="2"/>
</dbReference>
<dbReference type="FunFam" id="3.30.450.20:FF:000018">
    <property type="entry name" value="Sensor histidine kinase DcuS"/>
    <property type="match status" value="1"/>
</dbReference>
<keyword evidence="4" id="KW-1003">Cell membrane</keyword>
<dbReference type="SMART" id="SM00091">
    <property type="entry name" value="PAS"/>
    <property type="match status" value="1"/>
</dbReference>
<dbReference type="InterPro" id="IPR029151">
    <property type="entry name" value="Sensor-like_sf"/>
</dbReference>
<dbReference type="InterPro" id="IPR004358">
    <property type="entry name" value="Sig_transdc_His_kin-like_C"/>
</dbReference>
<gene>
    <name evidence="17" type="ORF">OG699_31990</name>
</gene>
<protein>
    <recommendedName>
        <fullName evidence="3">histidine kinase</fullName>
        <ecNumber evidence="3">2.7.13.3</ecNumber>
    </recommendedName>
</protein>
<dbReference type="GO" id="GO:0000155">
    <property type="term" value="F:phosphorelay sensor kinase activity"/>
    <property type="evidence" value="ECO:0007669"/>
    <property type="project" value="InterPro"/>
</dbReference>
<dbReference type="Pfam" id="PF14689">
    <property type="entry name" value="SPOB_a"/>
    <property type="match status" value="1"/>
</dbReference>
<dbReference type="EC" id="2.7.13.3" evidence="3"/>
<dbReference type="InterPro" id="IPR003594">
    <property type="entry name" value="HATPase_dom"/>
</dbReference>
<dbReference type="GO" id="GO:0005524">
    <property type="term" value="F:ATP binding"/>
    <property type="evidence" value="ECO:0007669"/>
    <property type="project" value="UniProtKB-KW"/>
</dbReference>
<keyword evidence="12" id="KW-0902">Two-component regulatory system</keyword>
<evidence type="ECO:0000256" key="14">
    <source>
        <dbReference type="SAM" id="MobiDB-lite"/>
    </source>
</evidence>
<evidence type="ECO:0000256" key="3">
    <source>
        <dbReference type="ARBA" id="ARBA00012438"/>
    </source>
</evidence>
<evidence type="ECO:0000256" key="6">
    <source>
        <dbReference type="ARBA" id="ARBA00022679"/>
    </source>
</evidence>
<dbReference type="InterPro" id="IPR039506">
    <property type="entry name" value="SPOB_a"/>
</dbReference>
<evidence type="ECO:0000256" key="9">
    <source>
        <dbReference type="ARBA" id="ARBA00022777"/>
    </source>
</evidence>
<dbReference type="InterPro" id="IPR036890">
    <property type="entry name" value="HATPase_C_sf"/>
</dbReference>
<feature type="region of interest" description="Disordered" evidence="14">
    <location>
        <begin position="540"/>
        <end position="573"/>
    </location>
</feature>
<dbReference type="FunFam" id="1.10.287.130:FF:000011">
    <property type="entry name" value="Sensor histidine kinase DcuS"/>
    <property type="match status" value="1"/>
</dbReference>
<dbReference type="Gene3D" id="3.30.565.10">
    <property type="entry name" value="Histidine kinase-like ATPase, C-terminal domain"/>
    <property type="match status" value="1"/>
</dbReference>
<dbReference type="SMART" id="SM00387">
    <property type="entry name" value="HATPase_c"/>
    <property type="match status" value="1"/>
</dbReference>